<organism evidence="2 3">
    <name type="scientific">Lithospermum erythrorhizon</name>
    <name type="common">Purple gromwell</name>
    <name type="synonym">Lithospermum officinale var. erythrorhizon</name>
    <dbReference type="NCBI Taxonomy" id="34254"/>
    <lineage>
        <taxon>Eukaryota</taxon>
        <taxon>Viridiplantae</taxon>
        <taxon>Streptophyta</taxon>
        <taxon>Embryophyta</taxon>
        <taxon>Tracheophyta</taxon>
        <taxon>Spermatophyta</taxon>
        <taxon>Magnoliopsida</taxon>
        <taxon>eudicotyledons</taxon>
        <taxon>Gunneridae</taxon>
        <taxon>Pentapetalae</taxon>
        <taxon>asterids</taxon>
        <taxon>lamiids</taxon>
        <taxon>Boraginales</taxon>
        <taxon>Boraginaceae</taxon>
        <taxon>Boraginoideae</taxon>
        <taxon>Lithospermeae</taxon>
        <taxon>Lithospermum</taxon>
    </lineage>
</organism>
<comment type="caution">
    <text evidence="2">The sequence shown here is derived from an EMBL/GenBank/DDBJ whole genome shotgun (WGS) entry which is preliminary data.</text>
</comment>
<name>A0AAV3QNU9_LITER</name>
<feature type="region of interest" description="Disordered" evidence="1">
    <location>
        <begin position="1"/>
        <end position="24"/>
    </location>
</feature>
<dbReference type="AlphaFoldDB" id="A0AAV3QNU9"/>
<feature type="compositionally biased region" description="Basic and acidic residues" evidence="1">
    <location>
        <begin position="1"/>
        <end position="11"/>
    </location>
</feature>
<dbReference type="EMBL" id="BAABME010022418">
    <property type="protein sequence ID" value="GAA0165754.1"/>
    <property type="molecule type" value="Genomic_DNA"/>
</dbReference>
<reference evidence="2 3" key="1">
    <citation type="submission" date="2024-01" db="EMBL/GenBank/DDBJ databases">
        <title>The complete chloroplast genome sequence of Lithospermum erythrorhizon: insights into the phylogenetic relationship among Boraginaceae species and the maternal lineages of purple gromwells.</title>
        <authorList>
            <person name="Okada T."/>
            <person name="Watanabe K."/>
        </authorList>
    </citation>
    <scope>NUCLEOTIDE SEQUENCE [LARGE SCALE GENOMIC DNA]</scope>
</reference>
<dbReference type="Proteomes" id="UP001454036">
    <property type="component" value="Unassembled WGS sequence"/>
</dbReference>
<evidence type="ECO:0000313" key="3">
    <source>
        <dbReference type="Proteomes" id="UP001454036"/>
    </source>
</evidence>
<accession>A0AAV3QNU9</accession>
<gene>
    <name evidence="2" type="ORF">LIER_40049</name>
</gene>
<sequence>MNAHIGGDEARPTIIETSNDPMMVEDVTPSVRNTAMEDAESMDVPTTDRNNDVTPTVVNTVAGVAGLLEERIEPTVVEGVADTLDANIEKKRSKEERVAKRAARKARKATKKAVEDEVQEVEKEQVPPAVQPIVSDEWLPEHEQQGDNVEEAYQGSEEEDVVDVIIKRRKAKSNLKINENRSRVGNKRISKNVVVVSIENVALNSKEEEAKWKFVASRRITDERILSKVTKKNADIMDILKDA</sequence>
<evidence type="ECO:0000256" key="1">
    <source>
        <dbReference type="SAM" id="MobiDB-lite"/>
    </source>
</evidence>
<protein>
    <submittedName>
        <fullName evidence="2">Uncharacterized protein</fullName>
    </submittedName>
</protein>
<proteinExistence type="predicted"/>
<keyword evidence="3" id="KW-1185">Reference proteome</keyword>
<evidence type="ECO:0000313" key="2">
    <source>
        <dbReference type="EMBL" id="GAA0165754.1"/>
    </source>
</evidence>